<keyword evidence="4" id="KW-1185">Reference proteome</keyword>
<comment type="cofactor">
    <cofactor evidence="1">
        <name>Mg(2+)</name>
        <dbReference type="ChEBI" id="CHEBI:18420"/>
    </cofactor>
</comment>
<keyword evidence="1" id="KW-0347">Helicase</keyword>
<dbReference type="AlphaFoldDB" id="A0A0N4WR16"/>
<name>A0A0N4WR16_HAEPC</name>
<keyword evidence="1" id="KW-0067">ATP-binding</keyword>
<dbReference type="Proteomes" id="UP000268014">
    <property type="component" value="Unassembled WGS sequence"/>
</dbReference>
<dbReference type="GO" id="GO:0016787">
    <property type="term" value="F:hydrolase activity"/>
    <property type="evidence" value="ECO:0007669"/>
    <property type="project" value="UniProtKB-KW"/>
</dbReference>
<dbReference type="WBParaSite" id="HPLM_0001390901-mRNA-1">
    <property type="protein sequence ID" value="HPLM_0001390901-mRNA-1"/>
    <property type="gene ID" value="HPLM_0001390901"/>
</dbReference>
<keyword evidence="1" id="KW-0227">DNA damage</keyword>
<evidence type="ECO:0000313" key="4">
    <source>
        <dbReference type="Proteomes" id="UP000268014"/>
    </source>
</evidence>
<dbReference type="GO" id="GO:0005524">
    <property type="term" value="F:ATP binding"/>
    <property type="evidence" value="ECO:0007669"/>
    <property type="project" value="UniProtKB-KW"/>
</dbReference>
<keyword evidence="1" id="KW-0234">DNA repair</keyword>
<comment type="catalytic activity">
    <reaction evidence="1">
        <text>ATP + H2O = ADP + phosphate + H(+)</text>
        <dbReference type="Rhea" id="RHEA:13065"/>
        <dbReference type="ChEBI" id="CHEBI:15377"/>
        <dbReference type="ChEBI" id="CHEBI:15378"/>
        <dbReference type="ChEBI" id="CHEBI:30616"/>
        <dbReference type="ChEBI" id="CHEBI:43474"/>
        <dbReference type="ChEBI" id="CHEBI:456216"/>
        <dbReference type="EC" id="5.6.2.3"/>
    </reaction>
</comment>
<dbReference type="STRING" id="6290.A0A0N4WR16"/>
<keyword evidence="1" id="KW-0547">Nucleotide-binding</keyword>
<dbReference type="InterPro" id="IPR010285">
    <property type="entry name" value="DNA_helicase_pif1-like_DEAD"/>
</dbReference>
<sequence length="85" mass="9630">MTRESVEARALHGIAIILWNEISMVPKWALEAVDLLLRDIMQNELPFGDKVMLLHSGEWARMLLQIGEEAYTEDENGSIELPPAL</sequence>
<accession>A0A0N4WR16</accession>
<dbReference type="GO" id="GO:0006310">
    <property type="term" value="P:DNA recombination"/>
    <property type="evidence" value="ECO:0007669"/>
    <property type="project" value="UniProtKB-KW"/>
</dbReference>
<evidence type="ECO:0000256" key="1">
    <source>
        <dbReference type="RuleBase" id="RU363044"/>
    </source>
</evidence>
<dbReference type="OrthoDB" id="5854156at2759"/>
<keyword evidence="1" id="KW-0233">DNA recombination</keyword>
<reference evidence="3 4" key="2">
    <citation type="submission" date="2018-11" db="EMBL/GenBank/DDBJ databases">
        <authorList>
            <consortium name="Pathogen Informatics"/>
        </authorList>
    </citation>
    <scope>NUCLEOTIDE SEQUENCE [LARGE SCALE GENOMIC DNA]</scope>
    <source>
        <strain evidence="3 4">MHpl1</strain>
    </source>
</reference>
<evidence type="ECO:0000259" key="2">
    <source>
        <dbReference type="Pfam" id="PF05970"/>
    </source>
</evidence>
<keyword evidence="1" id="KW-0378">Hydrolase</keyword>
<dbReference type="GO" id="GO:0006281">
    <property type="term" value="P:DNA repair"/>
    <property type="evidence" value="ECO:0007669"/>
    <property type="project" value="UniProtKB-KW"/>
</dbReference>
<evidence type="ECO:0000313" key="5">
    <source>
        <dbReference type="WBParaSite" id="HPLM_0001390901-mRNA-1"/>
    </source>
</evidence>
<dbReference type="Pfam" id="PF05970">
    <property type="entry name" value="PIF1"/>
    <property type="match status" value="1"/>
</dbReference>
<dbReference type="GO" id="GO:0043139">
    <property type="term" value="F:5'-3' DNA helicase activity"/>
    <property type="evidence" value="ECO:0007669"/>
    <property type="project" value="UniProtKB-EC"/>
</dbReference>
<evidence type="ECO:0000313" key="3">
    <source>
        <dbReference type="EMBL" id="VDO51022.1"/>
    </source>
</evidence>
<reference evidence="5" key="1">
    <citation type="submission" date="2017-02" db="UniProtKB">
        <authorList>
            <consortium name="WormBaseParasite"/>
        </authorList>
    </citation>
    <scope>IDENTIFICATION</scope>
</reference>
<proteinExistence type="inferred from homology"/>
<dbReference type="EMBL" id="UZAF01018379">
    <property type="protein sequence ID" value="VDO51022.1"/>
    <property type="molecule type" value="Genomic_DNA"/>
</dbReference>
<comment type="similarity">
    <text evidence="1">Belongs to the helicase family.</text>
</comment>
<gene>
    <name evidence="3" type="ORF">HPLM_LOCUS13901</name>
</gene>
<protein>
    <recommendedName>
        <fullName evidence="1">ATP-dependent DNA helicase</fullName>
        <ecNumber evidence="1">5.6.2.3</ecNumber>
    </recommendedName>
</protein>
<dbReference type="EC" id="5.6.2.3" evidence="1"/>
<dbReference type="GO" id="GO:0000723">
    <property type="term" value="P:telomere maintenance"/>
    <property type="evidence" value="ECO:0007669"/>
    <property type="project" value="InterPro"/>
</dbReference>
<organism evidence="5">
    <name type="scientific">Haemonchus placei</name>
    <name type="common">Barber's pole worm</name>
    <dbReference type="NCBI Taxonomy" id="6290"/>
    <lineage>
        <taxon>Eukaryota</taxon>
        <taxon>Metazoa</taxon>
        <taxon>Ecdysozoa</taxon>
        <taxon>Nematoda</taxon>
        <taxon>Chromadorea</taxon>
        <taxon>Rhabditida</taxon>
        <taxon>Rhabditina</taxon>
        <taxon>Rhabditomorpha</taxon>
        <taxon>Strongyloidea</taxon>
        <taxon>Trichostrongylidae</taxon>
        <taxon>Haemonchus</taxon>
    </lineage>
</organism>
<feature type="domain" description="DNA helicase Pif1-like DEAD-box helicase" evidence="2">
    <location>
        <begin position="2"/>
        <end position="58"/>
    </location>
</feature>